<accession>A0A7L7SH07</accession>
<dbReference type="Proteomes" id="UP000516653">
    <property type="component" value="Segment"/>
</dbReference>
<name>A0A7L7SH07_9CAUD</name>
<proteinExistence type="predicted"/>
<evidence type="ECO:0000313" key="1">
    <source>
        <dbReference type="EMBL" id="QOC55713.1"/>
    </source>
</evidence>
<organism evidence="1 2">
    <name type="scientific">Gordonia phage Archimedes</name>
    <dbReference type="NCBI Taxonomy" id="2759389"/>
    <lineage>
        <taxon>Viruses</taxon>
        <taxon>Duplodnaviria</taxon>
        <taxon>Heunggongvirae</taxon>
        <taxon>Uroviricota</taxon>
        <taxon>Caudoviricetes</taxon>
        <taxon>Archimedesvirus</taxon>
        <taxon>Archimedesvirus archimedes</taxon>
    </lineage>
</organism>
<evidence type="ECO:0000313" key="2">
    <source>
        <dbReference type="Proteomes" id="UP000516653"/>
    </source>
</evidence>
<keyword evidence="2" id="KW-1185">Reference proteome</keyword>
<reference evidence="1 2" key="1">
    <citation type="submission" date="2020-07" db="EMBL/GenBank/DDBJ databases">
        <authorList>
            <person name="Buterbaugh K.M."/>
            <person name="Dean A.J."/>
            <person name="Durmis N.D."/>
            <person name="Gonzalez I.M."/>
            <person name="Kowalski E.M."/>
            <person name="Mundorff O.G."/>
            <person name="Vimal D."/>
            <person name="Chamarti P.R."/>
            <person name="Xu J."/>
            <person name="Butela K.A."/>
            <person name="Garlena R.A."/>
            <person name="Russell D.A."/>
            <person name="Pope W.H."/>
            <person name="Jacobs-Sera D."/>
            <person name="Hatfull G.F."/>
        </authorList>
    </citation>
    <scope>NUCLEOTIDE SEQUENCE [LARGE SCALE GENOMIC DNA]</scope>
</reference>
<gene>
    <name evidence="1" type="primary">13</name>
    <name evidence="1" type="ORF">SEA_ARCHIMEDES_13</name>
</gene>
<dbReference type="EMBL" id="MT771339">
    <property type="protein sequence ID" value="QOC55713.1"/>
    <property type="molecule type" value="Genomic_DNA"/>
</dbReference>
<dbReference type="RefSeq" id="YP_010049621.1">
    <property type="nucleotide sequence ID" value="NC_054392.1"/>
</dbReference>
<sequence length="249" mass="28991">MADIDLDTIIAQREEARAKDGANLYKFEFDDQVFEKTEGDTFSFRFKDKDWIVRDPQFLTDDEKDQLSPLRFDADVAAWYLGESQYDKFVEAGGESWMFLKAFTDYQKKVTEENQGKPYTAQSLIAACPEAFEAALEQTYGWDVLAAYWRGEITLRKLRVLIDWLPADAPNNWVDGKHPWSWTEWLLWRLVFMVEWAAVRIARSNGDKSAKMKRDKPLPYPWSEDRTVVKYGDRGDLTNEEAKAILDAL</sequence>
<protein>
    <submittedName>
        <fullName evidence="1">Tail assembly chaperone</fullName>
    </submittedName>
</protein>
<dbReference type="GeneID" id="63742940"/>
<dbReference type="KEGG" id="vg:63742940"/>